<keyword evidence="2" id="KW-1185">Reference proteome</keyword>
<dbReference type="Proteomes" id="UP001230649">
    <property type="component" value="Unassembled WGS sequence"/>
</dbReference>
<evidence type="ECO:0000313" key="1">
    <source>
        <dbReference type="EMBL" id="KAJ9111811.1"/>
    </source>
</evidence>
<organism evidence="1 2">
    <name type="scientific">Naganishia adeliensis</name>
    <dbReference type="NCBI Taxonomy" id="92952"/>
    <lineage>
        <taxon>Eukaryota</taxon>
        <taxon>Fungi</taxon>
        <taxon>Dikarya</taxon>
        <taxon>Basidiomycota</taxon>
        <taxon>Agaricomycotina</taxon>
        <taxon>Tremellomycetes</taxon>
        <taxon>Filobasidiales</taxon>
        <taxon>Filobasidiaceae</taxon>
        <taxon>Naganishia</taxon>
    </lineage>
</organism>
<gene>
    <name evidence="1" type="ORF">QFC20_002398</name>
</gene>
<name>A0ACC2WL38_9TREE</name>
<comment type="caution">
    <text evidence="1">The sequence shown here is derived from an EMBL/GenBank/DDBJ whole genome shotgun (WGS) entry which is preliminary data.</text>
</comment>
<dbReference type="EMBL" id="JASBWS010000017">
    <property type="protein sequence ID" value="KAJ9111811.1"/>
    <property type="molecule type" value="Genomic_DNA"/>
</dbReference>
<evidence type="ECO:0000313" key="2">
    <source>
        <dbReference type="Proteomes" id="UP001230649"/>
    </source>
</evidence>
<proteinExistence type="predicted"/>
<reference evidence="1" key="1">
    <citation type="submission" date="2023-04" db="EMBL/GenBank/DDBJ databases">
        <title>Draft Genome sequencing of Naganishia species isolated from polar environments using Oxford Nanopore Technology.</title>
        <authorList>
            <person name="Leo P."/>
            <person name="Venkateswaran K."/>
        </authorList>
    </citation>
    <scope>NUCLEOTIDE SEQUENCE</scope>
    <source>
        <strain evidence="1">MNA-CCFEE 5262</strain>
    </source>
</reference>
<protein>
    <submittedName>
        <fullName evidence="1">Uncharacterized protein</fullName>
    </submittedName>
</protein>
<accession>A0ACC2WL38</accession>
<sequence length="563" mass="62147">MSVEVQKPEVKGATLHQEFARPDELVTKNVQFDVIEDTGLQGSELKHMKDERVVMTDEQSAGKLIATFCLFLSGKAYPNASPLTLLTPYNRVYFLQILDKSCVGYAATFGLREDAHLTGDQYSTIGSAGYWAQLAWQPFSAYLIVKVPPRILMPCLVCFWGISMIGMAFSTSFGPLLANRFLLGLFEAGCLPLFTVIATSFYRKIECTWAIAMFYSQNGIANIFGSLLAWAVSFADGSHLHVYQILFLIVGLMTVLTAPYIIWKLDNSPETARFLTPEERLWAVERLRDNNTGIVNRQFKWHQAIEACISPLLWLFVALTFCVNTGGAVVNVFGPLIVKSFGFTSRVTILLNMPFGFLQTVVILASAWAAMRWKSKGIFIVVLMVPCCIGSGLLYGLGRESSDTGPLLFGYYLLSALFGANPLILSFMAGNIAGHTKKSICLSLYGMGSATGNIVGPLLFKSKEAPKYAGGLRAILGIFIATIGCVAITEALLWFLNKRKERERVANGKPAKIQDLSMNSKYEARQDYQASPGEDGETEGPRLGDNAFADLTDRQNDEFVYTY</sequence>